<dbReference type="SUPFAM" id="SSF46785">
    <property type="entry name" value="Winged helix' DNA-binding domain"/>
    <property type="match status" value="1"/>
</dbReference>
<evidence type="ECO:0000256" key="2">
    <source>
        <dbReference type="ARBA" id="ARBA00023015"/>
    </source>
</evidence>
<feature type="domain" description="HTH lysR-type" evidence="5">
    <location>
        <begin position="4"/>
        <end position="61"/>
    </location>
</feature>
<dbReference type="InterPro" id="IPR005119">
    <property type="entry name" value="LysR_subst-bd"/>
</dbReference>
<dbReference type="GO" id="GO:0000976">
    <property type="term" value="F:transcription cis-regulatory region binding"/>
    <property type="evidence" value="ECO:0007669"/>
    <property type="project" value="TreeGrafter"/>
</dbReference>
<reference evidence="6 7" key="1">
    <citation type="submission" date="2019-08" db="EMBL/GenBank/DDBJ databases">
        <authorList>
            <person name="Liang Q."/>
        </authorList>
    </citation>
    <scope>NUCLEOTIDE SEQUENCE [LARGE SCALE GENOMIC DNA]</scope>
    <source>
        <strain evidence="6 7">V1718</strain>
    </source>
</reference>
<dbReference type="PROSITE" id="PS50931">
    <property type="entry name" value="HTH_LYSR"/>
    <property type="match status" value="1"/>
</dbReference>
<dbReference type="Pfam" id="PF03466">
    <property type="entry name" value="LysR_substrate"/>
    <property type="match status" value="1"/>
</dbReference>
<organism evidence="6 7">
    <name type="scientific">Microvenator marinus</name>
    <dbReference type="NCBI Taxonomy" id="2600177"/>
    <lineage>
        <taxon>Bacteria</taxon>
        <taxon>Deltaproteobacteria</taxon>
        <taxon>Bradymonadales</taxon>
        <taxon>Microvenatoraceae</taxon>
        <taxon>Microvenator</taxon>
    </lineage>
</organism>
<evidence type="ECO:0000256" key="3">
    <source>
        <dbReference type="ARBA" id="ARBA00023125"/>
    </source>
</evidence>
<evidence type="ECO:0000313" key="7">
    <source>
        <dbReference type="Proteomes" id="UP000321595"/>
    </source>
</evidence>
<keyword evidence="2" id="KW-0805">Transcription regulation</keyword>
<keyword evidence="3" id="KW-0238">DNA-binding</keyword>
<dbReference type="PANTHER" id="PTHR30126">
    <property type="entry name" value="HTH-TYPE TRANSCRIPTIONAL REGULATOR"/>
    <property type="match status" value="1"/>
</dbReference>
<gene>
    <name evidence="6" type="ORF">FRD01_05515</name>
</gene>
<protein>
    <submittedName>
        <fullName evidence="6">LysR family transcriptional regulator</fullName>
    </submittedName>
</protein>
<evidence type="ECO:0000256" key="4">
    <source>
        <dbReference type="ARBA" id="ARBA00023163"/>
    </source>
</evidence>
<dbReference type="PRINTS" id="PR00039">
    <property type="entry name" value="HTHLYSR"/>
</dbReference>
<dbReference type="InterPro" id="IPR036388">
    <property type="entry name" value="WH-like_DNA-bd_sf"/>
</dbReference>
<dbReference type="PANTHER" id="PTHR30126:SF98">
    <property type="entry name" value="HTH-TYPE TRANSCRIPTIONAL ACTIVATOR BAUR"/>
    <property type="match status" value="1"/>
</dbReference>
<dbReference type="InterPro" id="IPR000847">
    <property type="entry name" value="LysR_HTH_N"/>
</dbReference>
<dbReference type="Proteomes" id="UP000321595">
    <property type="component" value="Chromosome"/>
</dbReference>
<dbReference type="Gene3D" id="1.10.10.10">
    <property type="entry name" value="Winged helix-like DNA-binding domain superfamily/Winged helix DNA-binding domain"/>
    <property type="match status" value="1"/>
</dbReference>
<name>A0A5B8XRR6_9DELT</name>
<dbReference type="EMBL" id="CP042467">
    <property type="protein sequence ID" value="QED26713.1"/>
    <property type="molecule type" value="Genomic_DNA"/>
</dbReference>
<dbReference type="Pfam" id="PF00126">
    <property type="entry name" value="HTH_1"/>
    <property type="match status" value="1"/>
</dbReference>
<dbReference type="RefSeq" id="WP_146958387.1">
    <property type="nucleotide sequence ID" value="NZ_CP042467.1"/>
</dbReference>
<accession>A0A5B8XRR6</accession>
<keyword evidence="7" id="KW-1185">Reference proteome</keyword>
<evidence type="ECO:0000313" key="6">
    <source>
        <dbReference type="EMBL" id="QED26713.1"/>
    </source>
</evidence>
<evidence type="ECO:0000259" key="5">
    <source>
        <dbReference type="PROSITE" id="PS50931"/>
    </source>
</evidence>
<keyword evidence="4" id="KW-0804">Transcription</keyword>
<dbReference type="GO" id="GO:0003700">
    <property type="term" value="F:DNA-binding transcription factor activity"/>
    <property type="evidence" value="ECO:0007669"/>
    <property type="project" value="InterPro"/>
</dbReference>
<dbReference type="OrthoDB" id="464481at2"/>
<evidence type="ECO:0000256" key="1">
    <source>
        <dbReference type="ARBA" id="ARBA00009437"/>
    </source>
</evidence>
<sequence>MEWLNFRHLYSFWAVCRYGGFSKAAERLYVSQSTVSEQVSQLEDYLGEELLERNTRSVKMTLRGEALLAYADQIFEKSSQINRVFRDSEDESRRHLKIGIVGGISRNFVYARIEDAFLNQADLHVEVYSGAIDELTRQLRTFDIDMVLSLELPRHQEMSTMTHHLVATSPLKLVGTPELIEQVESGSVAPRLFVFRHPFEGYPVQACSERYGVEFDLAVSTDDISLLRFLANGSSGLALVPEIGVREDLKAGRVKTLDVPNDPSVDIYAITLQASARRSFVQRLSLAFIHNSWQNA</sequence>
<dbReference type="KEGG" id="bbae:FRD01_05515"/>
<comment type="similarity">
    <text evidence="1">Belongs to the LysR transcriptional regulatory family.</text>
</comment>
<dbReference type="SUPFAM" id="SSF53850">
    <property type="entry name" value="Periplasmic binding protein-like II"/>
    <property type="match status" value="1"/>
</dbReference>
<dbReference type="FunFam" id="1.10.10.10:FF:000001">
    <property type="entry name" value="LysR family transcriptional regulator"/>
    <property type="match status" value="1"/>
</dbReference>
<dbReference type="AlphaFoldDB" id="A0A5B8XRR6"/>
<dbReference type="Gene3D" id="3.40.190.10">
    <property type="entry name" value="Periplasmic binding protein-like II"/>
    <property type="match status" value="2"/>
</dbReference>
<dbReference type="InterPro" id="IPR036390">
    <property type="entry name" value="WH_DNA-bd_sf"/>
</dbReference>
<proteinExistence type="inferred from homology"/>